<evidence type="ECO:0000259" key="2">
    <source>
        <dbReference type="SMART" id="SM00737"/>
    </source>
</evidence>
<dbReference type="RefSeq" id="XP_022654520.1">
    <property type="nucleotide sequence ID" value="XM_022798785.1"/>
</dbReference>
<reference evidence="3" key="1">
    <citation type="submission" date="2021-01" db="UniProtKB">
        <authorList>
            <consortium name="EnsemblMetazoa"/>
        </authorList>
    </citation>
    <scope>IDENTIFICATION</scope>
</reference>
<dbReference type="SMART" id="SM00737">
    <property type="entry name" value="ML"/>
    <property type="match status" value="1"/>
</dbReference>
<dbReference type="InterPro" id="IPR014756">
    <property type="entry name" value="Ig_E-set"/>
</dbReference>
<evidence type="ECO:0000256" key="1">
    <source>
        <dbReference type="SAM" id="SignalP"/>
    </source>
</evidence>
<dbReference type="SUPFAM" id="SSF81296">
    <property type="entry name" value="E set domains"/>
    <property type="match status" value="1"/>
</dbReference>
<feature type="domain" description="MD-2-related lipid-recognition" evidence="2">
    <location>
        <begin position="29"/>
        <end position="184"/>
    </location>
</feature>
<dbReference type="GeneID" id="111247622"/>
<feature type="signal peptide" evidence="1">
    <location>
        <begin position="1"/>
        <end position="24"/>
    </location>
</feature>
<dbReference type="InParanoid" id="A0A7M7JNJ5"/>
<dbReference type="EnsemblMetazoa" id="XM_022798785">
    <property type="protein sequence ID" value="XP_022654520"/>
    <property type="gene ID" value="LOC111247622"/>
</dbReference>
<dbReference type="KEGG" id="vde:111247622"/>
<evidence type="ECO:0000313" key="4">
    <source>
        <dbReference type="Proteomes" id="UP000594260"/>
    </source>
</evidence>
<evidence type="ECO:0000313" key="3">
    <source>
        <dbReference type="EnsemblMetazoa" id="XP_022654520"/>
    </source>
</evidence>
<dbReference type="AlphaFoldDB" id="A0A7M7JNJ5"/>
<dbReference type="Pfam" id="PF02221">
    <property type="entry name" value="E1_DerP2_DerF2"/>
    <property type="match status" value="1"/>
</dbReference>
<dbReference type="Gene3D" id="2.60.40.770">
    <property type="match status" value="1"/>
</dbReference>
<name>A0A7M7JNJ5_VARDE</name>
<accession>A0A7M7JNJ5</accession>
<keyword evidence="1" id="KW-0732">Signal</keyword>
<dbReference type="InterPro" id="IPR003172">
    <property type="entry name" value="ML_dom"/>
</dbReference>
<feature type="chain" id="PRO_5029697724" description="MD-2-related lipid-recognition domain-containing protein" evidence="1">
    <location>
        <begin position="25"/>
        <end position="188"/>
    </location>
</feature>
<proteinExistence type="predicted"/>
<keyword evidence="4" id="KW-1185">Reference proteome</keyword>
<dbReference type="Proteomes" id="UP000594260">
    <property type="component" value="Unplaced"/>
</dbReference>
<protein>
    <recommendedName>
        <fullName evidence="2">MD-2-related lipid-recognition domain-containing protein</fullName>
    </recommendedName>
</protein>
<organism evidence="3 4">
    <name type="scientific">Varroa destructor</name>
    <name type="common">Honeybee mite</name>
    <dbReference type="NCBI Taxonomy" id="109461"/>
    <lineage>
        <taxon>Eukaryota</taxon>
        <taxon>Metazoa</taxon>
        <taxon>Ecdysozoa</taxon>
        <taxon>Arthropoda</taxon>
        <taxon>Chelicerata</taxon>
        <taxon>Arachnida</taxon>
        <taxon>Acari</taxon>
        <taxon>Parasitiformes</taxon>
        <taxon>Mesostigmata</taxon>
        <taxon>Gamasina</taxon>
        <taxon>Dermanyssoidea</taxon>
        <taxon>Varroidae</taxon>
        <taxon>Varroa</taxon>
    </lineage>
</organism>
<sequence length="188" mass="21309">MTSVTQSALIILVVVTTWPWASFARKVQYQECNPKRNIKMMDVDNCDVQPCRVFHRTTIKMTTQLSSPINSSSAEWEIRAFVNGRPYGHPEPVSDACLFVNSTSPNAFSSSHRTPLNSDQFKSGPSTAYRQKSFLPMCPLFAGKIYRFSNVFYVHDQFPKVATTIQYLLRGDNDEMIACARLHILMSS</sequence>
<dbReference type="OrthoDB" id="4937502at2759"/>